<reference evidence="1 2" key="1">
    <citation type="submission" date="2020-06" db="EMBL/GenBank/DDBJ databases">
        <title>Dyadobacter sandarakinus sp. nov., isolated from the soil of the Arctic Yellow River Station.</title>
        <authorList>
            <person name="Zhang Y."/>
            <person name="Peng F."/>
        </authorList>
    </citation>
    <scope>NUCLEOTIDE SEQUENCE [LARGE SCALE GENOMIC DNA]</scope>
    <source>
        <strain evidence="1 2">Q3-56</strain>
    </source>
</reference>
<keyword evidence="2" id="KW-1185">Reference proteome</keyword>
<sequence length="126" mass="14798">MKRFARNILLFIVILDATSLCELLKVPALIKHFVEHKSINREIGFIDFLSMHYWGKDIDDNDDEKDGRLPFKKVEVHHHTNQLFIPSLEHFTFKNSCVPLHRHYGPDKPQVAYYITLGSLFRPPRA</sequence>
<evidence type="ECO:0000313" key="2">
    <source>
        <dbReference type="Proteomes" id="UP000612680"/>
    </source>
</evidence>
<protein>
    <submittedName>
        <fullName evidence="1">Uncharacterized protein</fullName>
    </submittedName>
</protein>
<evidence type="ECO:0000313" key="1">
    <source>
        <dbReference type="EMBL" id="QRR00579.1"/>
    </source>
</evidence>
<proteinExistence type="predicted"/>
<dbReference type="EMBL" id="CP056775">
    <property type="protein sequence ID" value="QRR00579.1"/>
    <property type="molecule type" value="Genomic_DNA"/>
</dbReference>
<name>A0ABX7I3G0_9BACT</name>
<accession>A0ABX7I3G0</accession>
<organism evidence="1 2">
    <name type="scientific">Dyadobacter sandarakinus</name>
    <dbReference type="NCBI Taxonomy" id="2747268"/>
    <lineage>
        <taxon>Bacteria</taxon>
        <taxon>Pseudomonadati</taxon>
        <taxon>Bacteroidota</taxon>
        <taxon>Cytophagia</taxon>
        <taxon>Cytophagales</taxon>
        <taxon>Spirosomataceae</taxon>
        <taxon>Dyadobacter</taxon>
    </lineage>
</organism>
<dbReference type="Proteomes" id="UP000612680">
    <property type="component" value="Chromosome"/>
</dbReference>
<gene>
    <name evidence="1" type="ORF">HWI92_06490</name>
</gene>